<evidence type="ECO:0000259" key="2">
    <source>
        <dbReference type="PROSITE" id="PS50004"/>
    </source>
</evidence>
<dbReference type="InterPro" id="IPR035892">
    <property type="entry name" value="C2_domain_sf"/>
</dbReference>
<organism evidence="3 4">
    <name type="scientific">Tetrabaena socialis</name>
    <dbReference type="NCBI Taxonomy" id="47790"/>
    <lineage>
        <taxon>Eukaryota</taxon>
        <taxon>Viridiplantae</taxon>
        <taxon>Chlorophyta</taxon>
        <taxon>core chlorophytes</taxon>
        <taxon>Chlorophyceae</taxon>
        <taxon>CS clade</taxon>
        <taxon>Chlamydomonadales</taxon>
        <taxon>Tetrabaenaceae</taxon>
        <taxon>Tetrabaena</taxon>
    </lineage>
</organism>
<dbReference type="Gene3D" id="2.60.40.150">
    <property type="entry name" value="C2 domain"/>
    <property type="match status" value="1"/>
</dbReference>
<evidence type="ECO:0000256" key="1">
    <source>
        <dbReference type="SAM" id="MobiDB-lite"/>
    </source>
</evidence>
<dbReference type="PROSITE" id="PS50004">
    <property type="entry name" value="C2"/>
    <property type="match status" value="1"/>
</dbReference>
<protein>
    <recommendedName>
        <fullName evidence="2">C2 domain-containing protein</fullName>
    </recommendedName>
</protein>
<evidence type="ECO:0000313" key="4">
    <source>
        <dbReference type="Proteomes" id="UP000236333"/>
    </source>
</evidence>
<feature type="domain" description="C2" evidence="2">
    <location>
        <begin position="167"/>
        <end position="337"/>
    </location>
</feature>
<reference evidence="3 4" key="1">
    <citation type="journal article" date="2017" name="Mol. Biol. Evol.">
        <title>The 4-celled Tetrabaena socialis nuclear genome reveals the essential components for genetic control of cell number at the origin of multicellularity in the volvocine lineage.</title>
        <authorList>
            <person name="Featherston J."/>
            <person name="Arakaki Y."/>
            <person name="Hanschen E.R."/>
            <person name="Ferris P.J."/>
            <person name="Michod R.E."/>
            <person name="Olson B.J.S.C."/>
            <person name="Nozaki H."/>
            <person name="Durand P.M."/>
        </authorList>
    </citation>
    <scope>NUCLEOTIDE SEQUENCE [LARGE SCALE GENOMIC DNA]</scope>
    <source>
        <strain evidence="3 4">NIES-571</strain>
    </source>
</reference>
<feature type="compositionally biased region" description="Low complexity" evidence="1">
    <location>
        <begin position="1"/>
        <end position="12"/>
    </location>
</feature>
<feature type="compositionally biased region" description="Gly residues" evidence="1">
    <location>
        <begin position="244"/>
        <end position="266"/>
    </location>
</feature>
<dbReference type="Proteomes" id="UP000236333">
    <property type="component" value="Unassembled WGS sequence"/>
</dbReference>
<accession>A0A2J7ZH68</accession>
<dbReference type="OrthoDB" id="10670760at2759"/>
<dbReference type="InterPro" id="IPR000008">
    <property type="entry name" value="C2_dom"/>
</dbReference>
<dbReference type="CDD" id="cd00030">
    <property type="entry name" value="C2"/>
    <property type="match status" value="1"/>
</dbReference>
<name>A0A2J7ZH68_9CHLO</name>
<feature type="region of interest" description="Disordered" evidence="1">
    <location>
        <begin position="95"/>
        <end position="157"/>
    </location>
</feature>
<feature type="region of interest" description="Disordered" evidence="1">
    <location>
        <begin position="1"/>
        <end position="28"/>
    </location>
</feature>
<comment type="caution">
    <text evidence="3">The sequence shown here is derived from an EMBL/GenBank/DDBJ whole genome shotgun (WGS) entry which is preliminary data.</text>
</comment>
<feature type="non-terminal residue" evidence="3">
    <location>
        <position position="1"/>
    </location>
</feature>
<evidence type="ECO:0000313" key="3">
    <source>
        <dbReference type="EMBL" id="PNG99606.1"/>
    </source>
</evidence>
<dbReference type="SMART" id="SM00239">
    <property type="entry name" value="C2"/>
    <property type="match status" value="1"/>
</dbReference>
<sequence length="373" mass="37967">PLPRSPSGAAARPPLPPPLPPSGSDAAADASRAGWVQVSLVYLSAEVLAQRLAAHVAAARRTTTAVVGGRTGAVHVRGLLLVDVLQARDLLGRRRRPAAPEKGEGGAASGTAAAGEYGSDRAEDSSSVASTYGDSEEEEEEEEEGGGGEGEEERAVAADAAASIIGSDAPLTFGSAGPGLGSLHSNAQAARAAGAAADLAPAGPPPPLAGADGGAIRDRRGRVRCDPYVEVEVTRPRFGGGAAAVAAGGGGGEPETGGGGGGGQGGTFRKRSTPVPATECPSFNLHAEVDDVEPDVVGAMLRIQVWHRRWFMPDARLGRVVLPLSRLLEPTPVPDPGREGLSAGCFEDWLRLQGHGARGGEVRVRLQFLPYLP</sequence>
<dbReference type="SUPFAM" id="SSF49562">
    <property type="entry name" value="C2 domain (Calcium/lipid-binding domain, CaLB)"/>
    <property type="match status" value="1"/>
</dbReference>
<feature type="compositionally biased region" description="Acidic residues" evidence="1">
    <location>
        <begin position="134"/>
        <end position="152"/>
    </location>
</feature>
<keyword evidence="4" id="KW-1185">Reference proteome</keyword>
<gene>
    <name evidence="3" type="ORF">TSOC_014609</name>
</gene>
<proteinExistence type="predicted"/>
<feature type="region of interest" description="Disordered" evidence="1">
    <location>
        <begin position="244"/>
        <end position="279"/>
    </location>
</feature>
<dbReference type="AlphaFoldDB" id="A0A2J7ZH68"/>
<dbReference type="Pfam" id="PF00168">
    <property type="entry name" value="C2"/>
    <property type="match status" value="1"/>
</dbReference>
<dbReference type="EMBL" id="PGGS01002491">
    <property type="protein sequence ID" value="PNG99606.1"/>
    <property type="molecule type" value="Genomic_DNA"/>
</dbReference>